<feature type="region of interest" description="Disordered" evidence="1">
    <location>
        <begin position="123"/>
        <end position="144"/>
    </location>
</feature>
<dbReference type="GeneID" id="17277496"/>
<keyword evidence="2" id="KW-1133">Transmembrane helix</keyword>
<keyword evidence="2" id="KW-0812">Transmembrane</keyword>
<dbReference type="EnsemblProtists" id="EOD32224">
    <property type="protein sequence ID" value="EOD32224"/>
    <property type="gene ID" value="EMIHUDRAFT_352700"/>
</dbReference>
<keyword evidence="2" id="KW-0472">Membrane</keyword>
<feature type="transmembrane region" description="Helical" evidence="2">
    <location>
        <begin position="12"/>
        <end position="31"/>
    </location>
</feature>
<evidence type="ECO:0000313" key="4">
    <source>
        <dbReference type="Proteomes" id="UP000013827"/>
    </source>
</evidence>
<name>A0A0D3K8Y9_EMIH1</name>
<reference evidence="4" key="1">
    <citation type="journal article" date="2013" name="Nature">
        <title>Pan genome of the phytoplankton Emiliania underpins its global distribution.</title>
        <authorList>
            <person name="Read B.A."/>
            <person name="Kegel J."/>
            <person name="Klute M.J."/>
            <person name="Kuo A."/>
            <person name="Lefebvre S.C."/>
            <person name="Maumus F."/>
            <person name="Mayer C."/>
            <person name="Miller J."/>
            <person name="Monier A."/>
            <person name="Salamov A."/>
            <person name="Young J."/>
            <person name="Aguilar M."/>
            <person name="Claverie J.M."/>
            <person name="Frickenhaus S."/>
            <person name="Gonzalez K."/>
            <person name="Herman E.K."/>
            <person name="Lin Y.C."/>
            <person name="Napier J."/>
            <person name="Ogata H."/>
            <person name="Sarno A.F."/>
            <person name="Shmutz J."/>
            <person name="Schroeder D."/>
            <person name="de Vargas C."/>
            <person name="Verret F."/>
            <person name="von Dassow P."/>
            <person name="Valentin K."/>
            <person name="Van de Peer Y."/>
            <person name="Wheeler G."/>
            <person name="Dacks J.B."/>
            <person name="Delwiche C.F."/>
            <person name="Dyhrman S.T."/>
            <person name="Glockner G."/>
            <person name="John U."/>
            <person name="Richards T."/>
            <person name="Worden A.Z."/>
            <person name="Zhang X."/>
            <person name="Grigoriev I.V."/>
            <person name="Allen A.E."/>
            <person name="Bidle K."/>
            <person name="Borodovsky M."/>
            <person name="Bowler C."/>
            <person name="Brownlee C."/>
            <person name="Cock J.M."/>
            <person name="Elias M."/>
            <person name="Gladyshev V.N."/>
            <person name="Groth M."/>
            <person name="Guda C."/>
            <person name="Hadaegh A."/>
            <person name="Iglesias-Rodriguez M.D."/>
            <person name="Jenkins J."/>
            <person name="Jones B.M."/>
            <person name="Lawson T."/>
            <person name="Leese F."/>
            <person name="Lindquist E."/>
            <person name="Lobanov A."/>
            <person name="Lomsadze A."/>
            <person name="Malik S.B."/>
            <person name="Marsh M.E."/>
            <person name="Mackinder L."/>
            <person name="Mock T."/>
            <person name="Mueller-Roeber B."/>
            <person name="Pagarete A."/>
            <person name="Parker M."/>
            <person name="Probert I."/>
            <person name="Quesneville H."/>
            <person name="Raines C."/>
            <person name="Rensing S.A."/>
            <person name="Riano-Pachon D.M."/>
            <person name="Richier S."/>
            <person name="Rokitta S."/>
            <person name="Shiraiwa Y."/>
            <person name="Soanes D.M."/>
            <person name="van der Giezen M."/>
            <person name="Wahlund T.M."/>
            <person name="Williams B."/>
            <person name="Wilson W."/>
            <person name="Wolfe G."/>
            <person name="Wurch L.L."/>
        </authorList>
    </citation>
    <scope>NUCLEOTIDE SEQUENCE</scope>
</reference>
<organism evidence="3 4">
    <name type="scientific">Emiliania huxleyi (strain CCMP1516)</name>
    <dbReference type="NCBI Taxonomy" id="280463"/>
    <lineage>
        <taxon>Eukaryota</taxon>
        <taxon>Haptista</taxon>
        <taxon>Haptophyta</taxon>
        <taxon>Prymnesiophyceae</taxon>
        <taxon>Isochrysidales</taxon>
        <taxon>Noelaerhabdaceae</taxon>
        <taxon>Emiliania</taxon>
    </lineage>
</organism>
<protein>
    <submittedName>
        <fullName evidence="3">Uncharacterized protein</fullName>
    </submittedName>
</protein>
<evidence type="ECO:0000313" key="3">
    <source>
        <dbReference type="EnsemblProtists" id="EOD32224"/>
    </source>
</evidence>
<feature type="transmembrane region" description="Helical" evidence="2">
    <location>
        <begin position="43"/>
        <end position="64"/>
    </location>
</feature>
<proteinExistence type="predicted"/>
<dbReference type="RefSeq" id="XP_005784653.1">
    <property type="nucleotide sequence ID" value="XM_005784596.1"/>
</dbReference>
<dbReference type="AlphaFoldDB" id="A0A0D3K8Y9"/>
<accession>A0A0D3K8Y9</accession>
<dbReference type="KEGG" id="ehx:EMIHUDRAFT_352700"/>
<dbReference type="Proteomes" id="UP000013827">
    <property type="component" value="Unassembled WGS sequence"/>
</dbReference>
<dbReference type="HOGENOM" id="CLU_1801543_0_0_1"/>
<sequence>WWLTASGSLEPVSTAVAVDYLSHFFMINIMFHMTHVNFRVRMLGHVVSILTFCTLGWGGGWSGSVSFSERGQPFDTYLICVFNALGWIVGNSAELIVRRAFMATHREQKQNAALLAKLERKEATEVLRRPPPPPPVQKRKRRRV</sequence>
<dbReference type="PaxDb" id="2903-EOD32224"/>
<feature type="transmembrane region" description="Helical" evidence="2">
    <location>
        <begin position="76"/>
        <end position="97"/>
    </location>
</feature>
<keyword evidence="4" id="KW-1185">Reference proteome</keyword>
<evidence type="ECO:0000256" key="1">
    <source>
        <dbReference type="SAM" id="MobiDB-lite"/>
    </source>
</evidence>
<reference evidence="3" key="2">
    <citation type="submission" date="2024-10" db="UniProtKB">
        <authorList>
            <consortium name="EnsemblProtists"/>
        </authorList>
    </citation>
    <scope>IDENTIFICATION</scope>
</reference>
<evidence type="ECO:0000256" key="2">
    <source>
        <dbReference type="SAM" id="Phobius"/>
    </source>
</evidence>